<dbReference type="EMBL" id="BFAV01000157">
    <property type="protein sequence ID" value="GBF35224.1"/>
    <property type="molecule type" value="Genomic_DNA"/>
</dbReference>
<organism evidence="1 2">
    <name type="scientific">Desulfocucumis palustris</name>
    <dbReference type="NCBI Taxonomy" id="1898651"/>
    <lineage>
        <taxon>Bacteria</taxon>
        <taxon>Bacillati</taxon>
        <taxon>Bacillota</taxon>
        <taxon>Clostridia</taxon>
        <taxon>Eubacteriales</taxon>
        <taxon>Desulfocucumaceae</taxon>
        <taxon>Desulfocucumis</taxon>
    </lineage>
</organism>
<dbReference type="AlphaFoldDB" id="A0A2L2XGV2"/>
<keyword evidence="2" id="KW-1185">Reference proteome</keyword>
<protein>
    <submittedName>
        <fullName evidence="1">Uncharacterized protein</fullName>
    </submittedName>
</protein>
<dbReference type="Proteomes" id="UP000239549">
    <property type="component" value="Unassembled WGS sequence"/>
</dbReference>
<evidence type="ECO:0000313" key="2">
    <source>
        <dbReference type="Proteomes" id="UP000239549"/>
    </source>
</evidence>
<evidence type="ECO:0000313" key="1">
    <source>
        <dbReference type="EMBL" id="GBF35224.1"/>
    </source>
</evidence>
<sequence>MLTRTGWKWKATVNERGRLICRAGRVRECPRLKRKDPN</sequence>
<comment type="caution">
    <text evidence="1">The sequence shown here is derived from an EMBL/GenBank/DDBJ whole genome shotgun (WGS) entry which is preliminary data.</text>
</comment>
<gene>
    <name evidence="1" type="ORF">DCCM_4347</name>
</gene>
<name>A0A2L2XGV2_9FIRM</name>
<accession>A0A2L2XGV2</accession>
<reference evidence="2" key="1">
    <citation type="submission" date="2018-02" db="EMBL/GenBank/DDBJ databases">
        <title>Genome sequence of Desulfocucumis palustris strain NAW-5.</title>
        <authorList>
            <person name="Watanabe M."/>
            <person name="Kojima H."/>
            <person name="Fukui M."/>
        </authorList>
    </citation>
    <scope>NUCLEOTIDE SEQUENCE [LARGE SCALE GENOMIC DNA]</scope>
    <source>
        <strain evidence="2">NAW-5</strain>
    </source>
</reference>
<proteinExistence type="predicted"/>